<reference evidence="3" key="1">
    <citation type="journal article" date="2019" name="Int. J. Syst. Evol. Microbiol.">
        <title>The Global Catalogue of Microorganisms (GCM) 10K type strain sequencing project: providing services to taxonomists for standard genome sequencing and annotation.</title>
        <authorList>
            <consortium name="The Broad Institute Genomics Platform"/>
            <consortium name="The Broad Institute Genome Sequencing Center for Infectious Disease"/>
            <person name="Wu L."/>
            <person name="Ma J."/>
        </authorList>
    </citation>
    <scope>NUCLEOTIDE SEQUENCE [LARGE SCALE GENOMIC DNA]</scope>
    <source>
        <strain evidence="3">CGMCC 4.7643</strain>
    </source>
</reference>
<accession>A0ABW5GDA9</accession>
<gene>
    <name evidence="2" type="ORF">ACFSYJ_07375</name>
</gene>
<name>A0ABW5GDA9_9PSEU</name>
<dbReference type="InterPro" id="IPR034660">
    <property type="entry name" value="DinB/YfiT-like"/>
</dbReference>
<protein>
    <submittedName>
        <fullName evidence="2">TIGR03086 family metal-binding protein</fullName>
    </submittedName>
</protein>
<dbReference type="NCBIfam" id="TIGR03086">
    <property type="entry name" value="TIGR03086 family metal-binding protein"/>
    <property type="match status" value="1"/>
</dbReference>
<sequence>MHTRELDRRSLLILDELVATATPADLDLPTPCAGWTLADLLRHQVGENNGFAIAVRHGSAPDWDGDLGDHAYRAYAASVDAYLAAFADDAVLDRTLTIGGLGDYPGHIAARMHLIDTVVHGWDLAKTLGRPYEPLPEAVRDALEFAERIPADPEVRRQRGTFAPVVELAGDVPEFDRLLGLLGRSPGWERPN</sequence>
<evidence type="ECO:0000313" key="3">
    <source>
        <dbReference type="Proteomes" id="UP001597419"/>
    </source>
</evidence>
<dbReference type="Pfam" id="PF11716">
    <property type="entry name" value="MDMPI_N"/>
    <property type="match status" value="1"/>
</dbReference>
<organism evidence="2 3">
    <name type="scientific">Amycolatopsis samaneae</name>
    <dbReference type="NCBI Taxonomy" id="664691"/>
    <lineage>
        <taxon>Bacteria</taxon>
        <taxon>Bacillati</taxon>
        <taxon>Actinomycetota</taxon>
        <taxon>Actinomycetes</taxon>
        <taxon>Pseudonocardiales</taxon>
        <taxon>Pseudonocardiaceae</taxon>
        <taxon>Amycolatopsis</taxon>
    </lineage>
</organism>
<feature type="domain" description="Mycothiol-dependent maleylpyruvate isomerase metal-binding" evidence="1">
    <location>
        <begin position="14"/>
        <end position="125"/>
    </location>
</feature>
<dbReference type="InterPro" id="IPR017520">
    <property type="entry name" value="CHP03086"/>
</dbReference>
<dbReference type="RefSeq" id="WP_345388116.1">
    <property type="nucleotide sequence ID" value="NZ_BAABHG010000002.1"/>
</dbReference>
<dbReference type="Proteomes" id="UP001597419">
    <property type="component" value="Unassembled WGS sequence"/>
</dbReference>
<proteinExistence type="predicted"/>
<dbReference type="SUPFAM" id="SSF109854">
    <property type="entry name" value="DinB/YfiT-like putative metalloenzymes"/>
    <property type="match status" value="1"/>
</dbReference>
<dbReference type="InterPro" id="IPR024344">
    <property type="entry name" value="MDMPI_metal-binding"/>
</dbReference>
<comment type="caution">
    <text evidence="2">The sequence shown here is derived from an EMBL/GenBank/DDBJ whole genome shotgun (WGS) entry which is preliminary data.</text>
</comment>
<dbReference type="EMBL" id="JBHUKU010000004">
    <property type="protein sequence ID" value="MFD2458412.1"/>
    <property type="molecule type" value="Genomic_DNA"/>
</dbReference>
<evidence type="ECO:0000259" key="1">
    <source>
        <dbReference type="Pfam" id="PF11716"/>
    </source>
</evidence>
<dbReference type="Gene3D" id="1.20.120.450">
    <property type="entry name" value="dinb family like domain"/>
    <property type="match status" value="1"/>
</dbReference>
<keyword evidence="3" id="KW-1185">Reference proteome</keyword>
<evidence type="ECO:0000313" key="2">
    <source>
        <dbReference type="EMBL" id="MFD2458412.1"/>
    </source>
</evidence>
<dbReference type="InterPro" id="IPR017517">
    <property type="entry name" value="Maleyloyr_isom"/>
</dbReference>
<dbReference type="NCBIfam" id="TIGR03083">
    <property type="entry name" value="maleylpyruvate isomerase family mycothiol-dependent enzyme"/>
    <property type="match status" value="1"/>
</dbReference>